<evidence type="ECO:0000313" key="3">
    <source>
        <dbReference type="Proteomes" id="UP000193926"/>
    </source>
</evidence>
<comment type="caution">
    <text evidence="2">The sequence shown here is derived from an EMBL/GenBank/DDBJ whole genome shotgun (WGS) entry which is preliminary data.</text>
</comment>
<dbReference type="OrthoDB" id="7876207at2"/>
<reference evidence="2 3" key="1">
    <citation type="submission" date="2014-03" db="EMBL/GenBank/DDBJ databases">
        <title>The draft genome sequence of Marivita geojedonensis KCTC 23882.</title>
        <authorList>
            <person name="Lai Q."/>
            <person name="Shao Z."/>
        </authorList>
    </citation>
    <scope>NUCLEOTIDE SEQUENCE [LARGE SCALE GENOMIC DNA]</scope>
    <source>
        <strain evidence="2 3">DPG-138</strain>
    </source>
</reference>
<dbReference type="EMBL" id="JFKC01000023">
    <property type="protein sequence ID" value="OSQ46603.1"/>
    <property type="molecule type" value="Genomic_DNA"/>
</dbReference>
<keyword evidence="1" id="KW-0812">Transmembrane</keyword>
<name>A0A1X4NHB2_9RHOB</name>
<dbReference type="RefSeq" id="WP_085640736.1">
    <property type="nucleotide sequence ID" value="NZ_JFKC01000023.1"/>
</dbReference>
<evidence type="ECO:0000313" key="2">
    <source>
        <dbReference type="EMBL" id="OSQ46603.1"/>
    </source>
</evidence>
<dbReference type="AlphaFoldDB" id="A0A1X4NHB2"/>
<accession>A0A1X4NHB2</accession>
<sequence>MLKSIKSRLSNFASNTKGNITLEAVIFVPFLLTLLTATFSYFDAFRFKTLNTKAAYTVSDALSRQTDAVTAEFLDGMVETMKFLTRSENQYSLRVTTVQFDADENKHLIKWSEGRGKFIGMGESELTTLVNQLPKMLDNETVIVVETHTSYAPPFVTSGFVTDDLFYNFTVARPRFAPQLIWADTLDAEGAV</sequence>
<evidence type="ECO:0008006" key="4">
    <source>
        <dbReference type="Google" id="ProtNLM"/>
    </source>
</evidence>
<evidence type="ECO:0000256" key="1">
    <source>
        <dbReference type="SAM" id="Phobius"/>
    </source>
</evidence>
<dbReference type="STRING" id="1123756.MGEO_17330"/>
<dbReference type="Proteomes" id="UP000193926">
    <property type="component" value="Unassembled WGS sequence"/>
</dbReference>
<gene>
    <name evidence="2" type="ORF">MGEO_17330</name>
</gene>
<feature type="transmembrane region" description="Helical" evidence="1">
    <location>
        <begin position="20"/>
        <end position="42"/>
    </location>
</feature>
<keyword evidence="1" id="KW-0472">Membrane</keyword>
<protein>
    <recommendedName>
        <fullName evidence="4">Pilus assembly protein TadE</fullName>
    </recommendedName>
</protein>
<organism evidence="2 3">
    <name type="scientific">Marivita geojedonensis</name>
    <dbReference type="NCBI Taxonomy" id="1123756"/>
    <lineage>
        <taxon>Bacteria</taxon>
        <taxon>Pseudomonadati</taxon>
        <taxon>Pseudomonadota</taxon>
        <taxon>Alphaproteobacteria</taxon>
        <taxon>Rhodobacterales</taxon>
        <taxon>Roseobacteraceae</taxon>
        <taxon>Marivita</taxon>
    </lineage>
</organism>
<keyword evidence="3" id="KW-1185">Reference proteome</keyword>
<keyword evidence="1" id="KW-1133">Transmembrane helix</keyword>
<proteinExistence type="predicted"/>